<dbReference type="AlphaFoldDB" id="A0A9W8IBP7"/>
<dbReference type="EMBL" id="JANBUW010000002">
    <property type="protein sequence ID" value="KAJ2852610.1"/>
    <property type="molecule type" value="Genomic_DNA"/>
</dbReference>
<keyword evidence="1" id="KW-0677">Repeat</keyword>
<keyword evidence="6" id="KW-1185">Reference proteome</keyword>
<keyword evidence="2" id="KW-0694">RNA-binding</keyword>
<dbReference type="SUPFAM" id="SSF54791">
    <property type="entry name" value="Eukaryotic type KH-domain (KH-domain type I)"/>
    <property type="match status" value="2"/>
</dbReference>
<evidence type="ECO:0000256" key="2">
    <source>
        <dbReference type="PROSITE-ProRule" id="PRU00117"/>
    </source>
</evidence>
<proteinExistence type="predicted"/>
<sequence length="383" mass="42581">MSTGRHSSRLPARRDSKDCADEGYAKHQAVTKTDKQSSRNAASTETRASGPEPETKQMLRLIFSHEDGGVLIGKNGRHIAKLKESTKASWFISRNTEDGADRLVVLRGSASELANAIYALAQHLSEQATDNRPDDKSVQLPTLHFLFPIKSIGSILGPGGANIAKKRADLDINWLHIFHDAIPFTSERIVETKGTPSALKAVTAWLIQTTMPDLSILQQTAAPYCPVRNGLHKMLVQERQYASSDHRNPINRGGRKRSLSSFEPDTYRPATDSSQDRNKRPRRSSDNSDERSRRRMPTSQSSSKHSNRKEKIVIPDTMAGRIIGRNGTHLALLREKSGARIELSPRVPSMQDRIVTISGHTKQVNDARKLVKDCIRKFENTGA</sequence>
<dbReference type="OrthoDB" id="442947at2759"/>
<feature type="region of interest" description="Disordered" evidence="3">
    <location>
        <begin position="1"/>
        <end position="54"/>
    </location>
</feature>
<feature type="region of interest" description="Disordered" evidence="3">
    <location>
        <begin position="239"/>
        <end position="311"/>
    </location>
</feature>
<feature type="compositionally biased region" description="Polar residues" evidence="3">
    <location>
        <begin position="38"/>
        <end position="47"/>
    </location>
</feature>
<feature type="domain" description="K Homology" evidence="4">
    <location>
        <begin position="306"/>
        <end position="376"/>
    </location>
</feature>
<protein>
    <submittedName>
        <fullName evidence="5">Poly(RC)-binding protein 3</fullName>
    </submittedName>
</protein>
<dbReference type="Proteomes" id="UP001139887">
    <property type="component" value="Unassembled WGS sequence"/>
</dbReference>
<evidence type="ECO:0000313" key="5">
    <source>
        <dbReference type="EMBL" id="KAJ2852610.1"/>
    </source>
</evidence>
<feature type="domain" description="K Homology" evidence="4">
    <location>
        <begin position="139"/>
        <end position="211"/>
    </location>
</feature>
<accession>A0A9W8IBP7</accession>
<evidence type="ECO:0000256" key="3">
    <source>
        <dbReference type="SAM" id="MobiDB-lite"/>
    </source>
</evidence>
<evidence type="ECO:0000259" key="4">
    <source>
        <dbReference type="SMART" id="SM00322"/>
    </source>
</evidence>
<feature type="compositionally biased region" description="Basic and acidic residues" evidence="3">
    <location>
        <begin position="274"/>
        <end position="292"/>
    </location>
</feature>
<dbReference type="CDD" id="cd00105">
    <property type="entry name" value="KH-I"/>
    <property type="match status" value="1"/>
</dbReference>
<comment type="caution">
    <text evidence="5">The sequence shown here is derived from an EMBL/GenBank/DDBJ whole genome shotgun (WGS) entry which is preliminary data.</text>
</comment>
<evidence type="ECO:0000313" key="6">
    <source>
        <dbReference type="Proteomes" id="UP001139887"/>
    </source>
</evidence>
<dbReference type="SMART" id="SM00322">
    <property type="entry name" value="KH"/>
    <property type="match status" value="3"/>
</dbReference>
<feature type="compositionally biased region" description="Basic and acidic residues" evidence="3">
    <location>
        <begin position="12"/>
        <end position="25"/>
    </location>
</feature>
<dbReference type="PROSITE" id="PS50084">
    <property type="entry name" value="KH_TYPE_1"/>
    <property type="match status" value="3"/>
</dbReference>
<dbReference type="Gene3D" id="3.30.1370.10">
    <property type="entry name" value="K Homology domain, type 1"/>
    <property type="match status" value="3"/>
</dbReference>
<evidence type="ECO:0000256" key="1">
    <source>
        <dbReference type="ARBA" id="ARBA00022737"/>
    </source>
</evidence>
<reference evidence="5" key="1">
    <citation type="submission" date="2022-07" db="EMBL/GenBank/DDBJ databases">
        <title>Phylogenomic reconstructions and comparative analyses of Kickxellomycotina fungi.</title>
        <authorList>
            <person name="Reynolds N.K."/>
            <person name="Stajich J.E."/>
            <person name="Barry K."/>
            <person name="Grigoriev I.V."/>
            <person name="Crous P."/>
            <person name="Smith M.E."/>
        </authorList>
    </citation>
    <scope>NUCLEOTIDE SEQUENCE</scope>
    <source>
        <strain evidence="5">NRRL 1566</strain>
    </source>
</reference>
<dbReference type="InterPro" id="IPR036612">
    <property type="entry name" value="KH_dom_type_1_sf"/>
</dbReference>
<name>A0A9W8IBP7_9FUNG</name>
<feature type="domain" description="K Homology" evidence="4">
    <location>
        <begin position="55"/>
        <end position="125"/>
    </location>
</feature>
<dbReference type="GO" id="GO:0003723">
    <property type="term" value="F:RNA binding"/>
    <property type="evidence" value="ECO:0007669"/>
    <property type="project" value="UniProtKB-UniRule"/>
</dbReference>
<dbReference type="InterPro" id="IPR004087">
    <property type="entry name" value="KH_dom"/>
</dbReference>
<dbReference type="Pfam" id="PF00013">
    <property type="entry name" value="KH_1"/>
    <property type="match status" value="2"/>
</dbReference>
<gene>
    <name evidence="5" type="primary">PCBP3</name>
    <name evidence="5" type="ORF">IWW36_000239</name>
</gene>
<dbReference type="PANTHER" id="PTHR10288">
    <property type="entry name" value="KH DOMAIN CONTAINING RNA BINDING PROTEIN"/>
    <property type="match status" value="1"/>
</dbReference>
<dbReference type="InterPro" id="IPR004088">
    <property type="entry name" value="KH_dom_type_1"/>
</dbReference>
<organism evidence="5 6">
    <name type="scientific">Coemansia brasiliensis</name>
    <dbReference type="NCBI Taxonomy" id="2650707"/>
    <lineage>
        <taxon>Eukaryota</taxon>
        <taxon>Fungi</taxon>
        <taxon>Fungi incertae sedis</taxon>
        <taxon>Zoopagomycota</taxon>
        <taxon>Kickxellomycotina</taxon>
        <taxon>Kickxellomycetes</taxon>
        <taxon>Kickxellales</taxon>
        <taxon>Kickxellaceae</taxon>
        <taxon>Coemansia</taxon>
    </lineage>
</organism>